<keyword evidence="1" id="KW-0813">Transport</keyword>
<dbReference type="eggNOG" id="COG1127">
    <property type="taxonomic scope" value="Bacteria"/>
</dbReference>
<proteinExistence type="predicted"/>
<keyword evidence="2" id="KW-0547">Nucleotide-binding</keyword>
<keyword evidence="3" id="KW-0067">ATP-binding</keyword>
<dbReference type="InterPro" id="IPR027417">
    <property type="entry name" value="P-loop_NTPase"/>
</dbReference>
<protein>
    <submittedName>
        <fullName evidence="5">ABC transporter related protein</fullName>
    </submittedName>
</protein>
<dbReference type="EMBL" id="CP002850">
    <property type="protein sequence ID" value="AEH63360.1"/>
    <property type="molecule type" value="Genomic_DNA"/>
</dbReference>
<dbReference type="KEGG" id="zmm:Zmob_1545"/>
<dbReference type="InterPro" id="IPR003439">
    <property type="entry name" value="ABC_transporter-like_ATP-bd"/>
</dbReference>
<dbReference type="SMART" id="SM00382">
    <property type="entry name" value="AAA"/>
    <property type="match status" value="1"/>
</dbReference>
<organism evidence="5 6">
    <name type="scientific">Zymomonas mobilis subsp. mobilis (strain ATCC 10988 / DSM 424 / LMG 404 / NCIMB 8938 / NRRL B-806 / ZM1)</name>
    <dbReference type="NCBI Taxonomy" id="555217"/>
    <lineage>
        <taxon>Bacteria</taxon>
        <taxon>Pseudomonadati</taxon>
        <taxon>Pseudomonadota</taxon>
        <taxon>Alphaproteobacteria</taxon>
        <taxon>Sphingomonadales</taxon>
        <taxon>Zymomonadaceae</taxon>
        <taxon>Zymomonas</taxon>
    </lineage>
</organism>
<dbReference type="GO" id="GO:0005524">
    <property type="term" value="F:ATP binding"/>
    <property type="evidence" value="ECO:0007669"/>
    <property type="project" value="UniProtKB-KW"/>
</dbReference>
<evidence type="ECO:0000256" key="1">
    <source>
        <dbReference type="ARBA" id="ARBA00022448"/>
    </source>
</evidence>
<evidence type="ECO:0000256" key="3">
    <source>
        <dbReference type="ARBA" id="ARBA00022840"/>
    </source>
</evidence>
<dbReference type="PANTHER" id="PTHR43023">
    <property type="entry name" value="PROTEIN TRIGALACTOSYLDIACYLGLYCEROL 3, CHLOROPLASTIC"/>
    <property type="match status" value="1"/>
</dbReference>
<dbReference type="PANTHER" id="PTHR43023:SF3">
    <property type="entry name" value="PROTEIN TRIGALACTOSYLDIACYLGLYCEROL 3, CHLOROPLASTIC"/>
    <property type="match status" value="1"/>
</dbReference>
<feature type="domain" description="ABC transporter" evidence="4">
    <location>
        <begin position="8"/>
        <end position="245"/>
    </location>
</feature>
<dbReference type="GO" id="GO:0016887">
    <property type="term" value="F:ATP hydrolysis activity"/>
    <property type="evidence" value="ECO:0007669"/>
    <property type="project" value="InterPro"/>
</dbReference>
<dbReference type="PROSITE" id="PS00211">
    <property type="entry name" value="ABC_TRANSPORTER_1"/>
    <property type="match status" value="1"/>
</dbReference>
<name>A0A0H3G409_ZYMMA</name>
<dbReference type="HOGENOM" id="CLU_000604_1_22_5"/>
<evidence type="ECO:0000313" key="5">
    <source>
        <dbReference type="EMBL" id="AEH63360.1"/>
    </source>
</evidence>
<dbReference type="Pfam" id="PF00005">
    <property type="entry name" value="ABC_tran"/>
    <property type="match status" value="1"/>
</dbReference>
<dbReference type="OrthoDB" id="9802264at2"/>
<sequence length="253" mass="27650">MPQTQPLIRIRGLKKSFGDHAVLQGVDIDIDKGQSVVIIGQSGGGKSVLLKTILGLIEADAGSIEIEGQDIETMSQSQLASIRDHIGMLFQGGALFDSLPVWRNITFAITQGHLRDPAKMQKLASEYLARVGLDDRILNLRSGELSGGMQKRVAIARAIAAKPEILLFDEPTAGLDPIRSDVIDDLTLSLVRDNGMTAITITHDMASVCKIADKIAFLHEGRIIWTGNTQDLRTTDNPYVRQFFDRKAEGPLH</sequence>
<dbReference type="InterPro" id="IPR003593">
    <property type="entry name" value="AAA+_ATPase"/>
</dbReference>
<accession>A0A0H3G409</accession>
<dbReference type="Proteomes" id="UP000001494">
    <property type="component" value="Chromosome"/>
</dbReference>
<evidence type="ECO:0000313" key="6">
    <source>
        <dbReference type="Proteomes" id="UP000001494"/>
    </source>
</evidence>
<dbReference type="PROSITE" id="PS50893">
    <property type="entry name" value="ABC_TRANSPORTER_2"/>
    <property type="match status" value="1"/>
</dbReference>
<evidence type="ECO:0000256" key="2">
    <source>
        <dbReference type="ARBA" id="ARBA00022741"/>
    </source>
</evidence>
<dbReference type="InterPro" id="IPR017871">
    <property type="entry name" value="ABC_transporter-like_CS"/>
</dbReference>
<reference evidence="5 6" key="1">
    <citation type="journal article" date="2011" name="J. Bacteriol.">
        <title>Genome sequence of the ethanol-producing Zymomonas mobilis subsp. mobilis lectotype strain ATCC 10988.</title>
        <authorList>
            <person name="Pappas K.M."/>
            <person name="Kouvelis V.N."/>
            <person name="Saunders E."/>
            <person name="Brettin T.S."/>
            <person name="Bruce D."/>
            <person name="Detter C."/>
            <person name="Balakireva M."/>
            <person name="Han C.S."/>
            <person name="Savvakis G."/>
            <person name="Kyrpides N.C."/>
            <person name="Typas M.A."/>
        </authorList>
    </citation>
    <scope>NUCLEOTIDE SEQUENCE [LARGE SCALE GENOMIC DNA]</scope>
    <source>
        <strain evidence="6">ATCC 10988 / DSM 424 / CCUG 17860 / LMG 404 / NCIMB 8938 / NRRL B-806 / ZM1</strain>
    </source>
</reference>
<gene>
    <name evidence="5" type="ordered locus">Zmob_1545</name>
</gene>
<evidence type="ECO:0000259" key="4">
    <source>
        <dbReference type="PROSITE" id="PS50893"/>
    </source>
</evidence>
<dbReference type="SUPFAM" id="SSF52540">
    <property type="entry name" value="P-loop containing nucleoside triphosphate hydrolases"/>
    <property type="match status" value="1"/>
</dbReference>
<dbReference type="Gene3D" id="3.40.50.300">
    <property type="entry name" value="P-loop containing nucleotide triphosphate hydrolases"/>
    <property type="match status" value="1"/>
</dbReference>
<dbReference type="AlphaFoldDB" id="A0A0H3G409"/>
<dbReference type="RefSeq" id="WP_014501124.1">
    <property type="nucleotide sequence ID" value="NC_017262.1"/>
</dbReference>